<keyword evidence="5" id="KW-0812">Transmembrane</keyword>
<evidence type="ECO:0000256" key="4">
    <source>
        <dbReference type="SAM" id="MobiDB-lite"/>
    </source>
</evidence>
<dbReference type="PANTHER" id="PTHR10434:SF40">
    <property type="entry name" value="1-ACYL-SN-GLYCEROL-3-PHOSPHATE ACYLTRANSFERASE"/>
    <property type="match status" value="1"/>
</dbReference>
<dbReference type="PANTHER" id="PTHR10434">
    <property type="entry name" value="1-ACYL-SN-GLYCEROL-3-PHOSPHATE ACYLTRANSFERASE"/>
    <property type="match status" value="1"/>
</dbReference>
<evidence type="ECO:0000259" key="6">
    <source>
        <dbReference type="SMART" id="SM00563"/>
    </source>
</evidence>
<evidence type="ECO:0000313" key="8">
    <source>
        <dbReference type="Proteomes" id="UP001442468"/>
    </source>
</evidence>
<keyword evidence="5" id="KW-1133">Transmembrane helix</keyword>
<reference evidence="7 8" key="1">
    <citation type="submission" date="2024-05" db="EMBL/GenBank/DDBJ databases">
        <title>Halomonas sp. SSM6 16S ribosomal RNA gene Genome sequencing and assembly.</title>
        <authorList>
            <person name="Yook S."/>
        </authorList>
    </citation>
    <scope>NUCLEOTIDE SEQUENCE [LARGE SCALE GENOMIC DNA]</scope>
    <source>
        <strain evidence="7 8">SSM6</strain>
    </source>
</reference>
<feature type="transmembrane region" description="Helical" evidence="5">
    <location>
        <begin position="7"/>
        <end position="30"/>
    </location>
</feature>
<dbReference type="SMART" id="SM00563">
    <property type="entry name" value="PlsC"/>
    <property type="match status" value="1"/>
</dbReference>
<keyword evidence="5" id="KW-0472">Membrane</keyword>
<comment type="pathway">
    <text evidence="1">Lipid metabolism.</text>
</comment>
<evidence type="ECO:0000313" key="7">
    <source>
        <dbReference type="EMBL" id="MEQ6918698.1"/>
    </source>
</evidence>
<sequence length="263" mass="29606">MNVIRSLFFYAGYFLAMLLSGLLLLPLAPFLPLRSRYRLLNLYNHVVIAWFSITCGVRYDFRGREHVPEGPCVILSNHQCEWETIYLQLIKPPVCTVLKQELLNFPIFGWGLRLLKPIALDRSRPARAMKQVLIQGKARLDEGLSVLIFPEGTRVPPGERRRYNKSGAVIACRAGVPVLPVAHNAGERWPGRHWVKNPGRLSLEIGPPIETDGRTAEAVLVDVEAWIEGRLTQISDVPRPASEPARKTREPPGESQANPPMRP</sequence>
<evidence type="ECO:0000256" key="5">
    <source>
        <dbReference type="SAM" id="Phobius"/>
    </source>
</evidence>
<accession>A0ABV1NI39</accession>
<keyword evidence="3 7" id="KW-0012">Acyltransferase</keyword>
<evidence type="ECO:0000256" key="3">
    <source>
        <dbReference type="ARBA" id="ARBA00023315"/>
    </source>
</evidence>
<dbReference type="SUPFAM" id="SSF69593">
    <property type="entry name" value="Glycerol-3-phosphate (1)-acyltransferase"/>
    <property type="match status" value="1"/>
</dbReference>
<evidence type="ECO:0000256" key="2">
    <source>
        <dbReference type="ARBA" id="ARBA00022679"/>
    </source>
</evidence>
<name>A0ABV1NI39_9GAMM</name>
<keyword evidence="8" id="KW-1185">Reference proteome</keyword>
<feature type="domain" description="Phospholipid/glycerol acyltransferase" evidence="6">
    <location>
        <begin position="72"/>
        <end position="186"/>
    </location>
</feature>
<dbReference type="Pfam" id="PF01553">
    <property type="entry name" value="Acyltransferase"/>
    <property type="match status" value="1"/>
</dbReference>
<dbReference type="RefSeq" id="WP_349762979.1">
    <property type="nucleotide sequence ID" value="NZ_JBEGCJ010000007.1"/>
</dbReference>
<dbReference type="InterPro" id="IPR002123">
    <property type="entry name" value="Plipid/glycerol_acylTrfase"/>
</dbReference>
<keyword evidence="2" id="KW-0808">Transferase</keyword>
<dbReference type="GO" id="GO:0016746">
    <property type="term" value="F:acyltransferase activity"/>
    <property type="evidence" value="ECO:0007669"/>
    <property type="project" value="UniProtKB-KW"/>
</dbReference>
<dbReference type="Proteomes" id="UP001442468">
    <property type="component" value="Unassembled WGS sequence"/>
</dbReference>
<evidence type="ECO:0000256" key="1">
    <source>
        <dbReference type="ARBA" id="ARBA00005189"/>
    </source>
</evidence>
<comment type="caution">
    <text evidence="7">The sequence shown here is derived from an EMBL/GenBank/DDBJ whole genome shotgun (WGS) entry which is preliminary data.</text>
</comment>
<proteinExistence type="predicted"/>
<feature type="region of interest" description="Disordered" evidence="4">
    <location>
        <begin position="233"/>
        <end position="263"/>
    </location>
</feature>
<organism evidence="7 8">
    <name type="scientific">Halomonas aquatica</name>
    <dbReference type="NCBI Taxonomy" id="3151123"/>
    <lineage>
        <taxon>Bacteria</taxon>
        <taxon>Pseudomonadati</taxon>
        <taxon>Pseudomonadota</taxon>
        <taxon>Gammaproteobacteria</taxon>
        <taxon>Oceanospirillales</taxon>
        <taxon>Halomonadaceae</taxon>
        <taxon>Halomonas</taxon>
    </lineage>
</organism>
<dbReference type="EMBL" id="JBEGCJ010000007">
    <property type="protein sequence ID" value="MEQ6918698.1"/>
    <property type="molecule type" value="Genomic_DNA"/>
</dbReference>
<gene>
    <name evidence="7" type="ORF">ABE960_14355</name>
</gene>
<dbReference type="CDD" id="cd07989">
    <property type="entry name" value="LPLAT_AGPAT-like"/>
    <property type="match status" value="1"/>
</dbReference>
<protein>
    <submittedName>
        <fullName evidence="7">Lysophospholipid acyltransferase family protein</fullName>
    </submittedName>
</protein>